<reference evidence="3 4" key="1">
    <citation type="journal article" date="2015" name="BMC Genomics">
        <title>Comparative genomics and metabolic profiling of the genus Lysobacter.</title>
        <authorList>
            <person name="de Bruijn I."/>
            <person name="Cheng X."/>
            <person name="de Jager V."/>
            <person name="Exposito R.G."/>
            <person name="Watrous J."/>
            <person name="Patel N."/>
            <person name="Postma J."/>
            <person name="Dorrestein P.C."/>
            <person name="Kobayashi D."/>
            <person name="Raaijmakers J.M."/>
        </authorList>
    </citation>
    <scope>NUCLEOTIDE SEQUENCE [LARGE SCALE GENOMIC DNA]</scope>
    <source>
        <strain evidence="3 4">76</strain>
    </source>
</reference>
<dbReference type="EMBL" id="CP011129">
    <property type="protein sequence ID" value="ALN81029.1"/>
    <property type="molecule type" value="Genomic_DNA"/>
</dbReference>
<feature type="region of interest" description="Disordered" evidence="1">
    <location>
        <begin position="1"/>
        <end position="25"/>
    </location>
</feature>
<accession>A0A0S2FBX4</accession>
<dbReference type="Proteomes" id="UP000060787">
    <property type="component" value="Chromosome"/>
</dbReference>
<evidence type="ECO:0000313" key="4">
    <source>
        <dbReference type="Proteomes" id="UP000060787"/>
    </source>
</evidence>
<keyword evidence="2" id="KW-0812">Transmembrane</keyword>
<keyword evidence="2" id="KW-0472">Membrane</keyword>
<evidence type="ECO:0000313" key="3">
    <source>
        <dbReference type="EMBL" id="ALN81029.1"/>
    </source>
</evidence>
<name>A0A0S2FBX4_LYSAN</name>
<evidence type="ECO:0000256" key="1">
    <source>
        <dbReference type="SAM" id="MobiDB-lite"/>
    </source>
</evidence>
<organism evidence="3 4">
    <name type="scientific">Lysobacter antibioticus</name>
    <dbReference type="NCBI Taxonomy" id="84531"/>
    <lineage>
        <taxon>Bacteria</taxon>
        <taxon>Pseudomonadati</taxon>
        <taxon>Pseudomonadota</taxon>
        <taxon>Gammaproteobacteria</taxon>
        <taxon>Lysobacterales</taxon>
        <taxon>Lysobacteraceae</taxon>
        <taxon>Lysobacter</taxon>
    </lineage>
</organism>
<dbReference type="PATRIC" id="fig|84531.8.peg.2911"/>
<protein>
    <recommendedName>
        <fullName evidence="5">DUF4377 domain-containing protein</fullName>
    </recommendedName>
</protein>
<feature type="transmembrane region" description="Helical" evidence="2">
    <location>
        <begin position="33"/>
        <end position="55"/>
    </location>
</feature>
<dbReference type="AlphaFoldDB" id="A0A0S2FBX4"/>
<evidence type="ECO:0000256" key="2">
    <source>
        <dbReference type="SAM" id="Phobius"/>
    </source>
</evidence>
<proteinExistence type="predicted"/>
<dbReference type="KEGG" id="lab:LA76x_2899"/>
<sequence>MERLPEFPSASTAQQVVHRGGDRAPRGHPGVPIMSRLLLLVLAALLTGCVSQIFLDGAPRGEAYIAGTAVDKRVYAISSEVCGRREPVLPYQLVERSRDGWVRSCAQVEGFAFRPGTDYLLQVTEHRAAGDSPLVRLILKSVIEQRPHTRN</sequence>
<keyword evidence="2" id="KW-1133">Transmembrane helix</keyword>
<evidence type="ECO:0008006" key="5">
    <source>
        <dbReference type="Google" id="ProtNLM"/>
    </source>
</evidence>
<dbReference type="STRING" id="84531.LA76x_2899"/>
<gene>
    <name evidence="3" type="ORF">LA76x_2899</name>
</gene>
<keyword evidence="4" id="KW-1185">Reference proteome</keyword>